<proteinExistence type="predicted"/>
<dbReference type="InterPro" id="IPR006141">
    <property type="entry name" value="Intein_N"/>
</dbReference>
<dbReference type="EMBL" id="LAZR01016426">
    <property type="protein sequence ID" value="KKM04547.1"/>
    <property type="molecule type" value="Genomic_DNA"/>
</dbReference>
<dbReference type="NCBIfam" id="TIGR01445">
    <property type="entry name" value="intein_Nterm"/>
    <property type="match status" value="1"/>
</dbReference>
<evidence type="ECO:0000313" key="3">
    <source>
        <dbReference type="EMBL" id="KKM04547.1"/>
    </source>
</evidence>
<gene>
    <name evidence="3" type="ORF">LCGC14_1763090</name>
</gene>
<dbReference type="SUPFAM" id="SSF51294">
    <property type="entry name" value="Hedgehog/intein (Hint) domain"/>
    <property type="match status" value="1"/>
</dbReference>
<sequence length="538" mass="62978">MVKVFQGEKSEYYMDGILESNLQSAKDAIKKDWDMIFLVDGYEGCLSGETEIQISRNKVSKRYNIKWLYNQFNNDPDKIVPKTKNWDLSKLSYVRAFNGSDIRLHKIHNVIYSGTKVVYRLTLDNGKSIKATEGHKFLTRTGWKELKDLVINQDELMHDSLHPKKTKRKRIKLYDIMLGVDYHPNTKCGRVEVHKLIYEAYINKLHFTEYLDILLNEPEKAKRLKFIDPTKFHVHHKDGCHYNNSIDNLKLIKKEEHWLYHGKNIYAHFSQGVPLFSKVKNISFVGPEDTYDIQCEEPHHNFVANGIIAHNSGKSVFAMQCAYFCDPTLNLNRVAFTSKEFTDVITKAKKHEAVVYDEAYTGLSSRATMSVINRALVSMLAEIRQKNLFVFIVMPTFFDLDKYVALWRSRALFHVYVTKGFQRGYFRFYSMERKKILFVLGKKYYNYSKPKDNFHGRFTNNYVLDEVKYRAKKRKSLLYRAKKREEAEVKRAIEDGLFERAVSLKGKIPNGLIMEMLGMPAGTFYGKLKRLEQENEIA</sequence>
<evidence type="ECO:0000259" key="2">
    <source>
        <dbReference type="SMART" id="SM00306"/>
    </source>
</evidence>
<dbReference type="Pfam" id="PF14890">
    <property type="entry name" value="Intein_splicing"/>
    <property type="match status" value="1"/>
</dbReference>
<reference evidence="3" key="1">
    <citation type="journal article" date="2015" name="Nature">
        <title>Complex archaea that bridge the gap between prokaryotes and eukaryotes.</title>
        <authorList>
            <person name="Spang A."/>
            <person name="Saw J.H."/>
            <person name="Jorgensen S.L."/>
            <person name="Zaremba-Niedzwiedzka K."/>
            <person name="Martijn J."/>
            <person name="Lind A.E."/>
            <person name="van Eijk R."/>
            <person name="Schleper C."/>
            <person name="Guy L."/>
            <person name="Ettema T.J."/>
        </authorList>
    </citation>
    <scope>NUCLEOTIDE SEQUENCE</scope>
</reference>
<accession>A0A0F9HMU8</accession>
<dbReference type="SMART" id="SM00306">
    <property type="entry name" value="HintN"/>
    <property type="match status" value="1"/>
</dbReference>
<name>A0A0F9HMU8_9ZZZZ</name>
<organism evidence="3">
    <name type="scientific">marine sediment metagenome</name>
    <dbReference type="NCBI Taxonomy" id="412755"/>
    <lineage>
        <taxon>unclassified sequences</taxon>
        <taxon>metagenomes</taxon>
        <taxon>ecological metagenomes</taxon>
    </lineage>
</organism>
<evidence type="ECO:0000259" key="1">
    <source>
        <dbReference type="SMART" id="SM00305"/>
    </source>
</evidence>
<dbReference type="PROSITE" id="PS50818">
    <property type="entry name" value="INTEIN_C_TER"/>
    <property type="match status" value="1"/>
</dbReference>
<dbReference type="NCBIfam" id="TIGR01443">
    <property type="entry name" value="intein_Cterm"/>
    <property type="match status" value="1"/>
</dbReference>
<dbReference type="InterPro" id="IPR036844">
    <property type="entry name" value="Hint_dom_sf"/>
</dbReference>
<dbReference type="InterPro" id="IPR003587">
    <property type="entry name" value="Hint_dom_N"/>
</dbReference>
<dbReference type="GO" id="GO:0016539">
    <property type="term" value="P:intein-mediated protein splicing"/>
    <property type="evidence" value="ECO:0007669"/>
    <property type="project" value="InterPro"/>
</dbReference>
<dbReference type="SMART" id="SM00305">
    <property type="entry name" value="HintC"/>
    <property type="match status" value="1"/>
</dbReference>
<dbReference type="AlphaFoldDB" id="A0A0F9HMU8"/>
<feature type="domain" description="Hint" evidence="2">
    <location>
        <begin position="43"/>
        <end position="159"/>
    </location>
</feature>
<dbReference type="InterPro" id="IPR030934">
    <property type="entry name" value="Intein_C"/>
</dbReference>
<dbReference type="InterPro" id="IPR003586">
    <property type="entry name" value="Hint_dom_C"/>
</dbReference>
<protein>
    <submittedName>
        <fullName evidence="3">Uncharacterized protein</fullName>
    </submittedName>
</protein>
<dbReference type="Gene3D" id="2.170.16.10">
    <property type="entry name" value="Hedgehog/Intein (Hint) domain"/>
    <property type="match status" value="2"/>
</dbReference>
<feature type="domain" description="Hint" evidence="1">
    <location>
        <begin position="271"/>
        <end position="317"/>
    </location>
</feature>
<dbReference type="PROSITE" id="PS50817">
    <property type="entry name" value="INTEIN_N_TER"/>
    <property type="match status" value="1"/>
</dbReference>
<comment type="caution">
    <text evidence="3">The sequence shown here is derived from an EMBL/GenBank/DDBJ whole genome shotgun (WGS) entry which is preliminary data.</text>
</comment>